<keyword evidence="4" id="KW-1185">Reference proteome</keyword>
<keyword evidence="1" id="KW-0812">Transmembrane</keyword>
<dbReference type="KEGG" id="rca:Rcas_0064"/>
<proteinExistence type="predicted"/>
<reference evidence="3 4" key="1">
    <citation type="submission" date="2007-08" db="EMBL/GenBank/DDBJ databases">
        <title>Complete sequence of Roseiflexus castenholzii DSM 13941.</title>
        <authorList>
            <consortium name="US DOE Joint Genome Institute"/>
            <person name="Copeland A."/>
            <person name="Lucas S."/>
            <person name="Lapidus A."/>
            <person name="Barry K."/>
            <person name="Glavina del Rio T."/>
            <person name="Dalin E."/>
            <person name="Tice H."/>
            <person name="Pitluck S."/>
            <person name="Thompson L.S."/>
            <person name="Brettin T."/>
            <person name="Bruce D."/>
            <person name="Detter J.C."/>
            <person name="Han C."/>
            <person name="Tapia R."/>
            <person name="Schmutz J."/>
            <person name="Larimer F."/>
            <person name="Land M."/>
            <person name="Hauser L."/>
            <person name="Kyrpides N."/>
            <person name="Mikhailova N."/>
            <person name="Bryant D.A."/>
            <person name="Hanada S."/>
            <person name="Tsukatani Y."/>
            <person name="Richardson P."/>
        </authorList>
    </citation>
    <scope>NUCLEOTIDE SEQUENCE [LARGE SCALE GENOMIC DNA]</scope>
    <source>
        <strain evidence="4">DSM 13941 / HLO8</strain>
    </source>
</reference>
<dbReference type="HOGENOM" id="CLU_1561710_0_0_0"/>
<name>A7NFI0_ROSCS</name>
<dbReference type="Pfam" id="PF14317">
    <property type="entry name" value="YcxB"/>
    <property type="match status" value="1"/>
</dbReference>
<keyword evidence="1" id="KW-1133">Transmembrane helix</keyword>
<keyword evidence="1" id="KW-0472">Membrane</keyword>
<dbReference type="STRING" id="383372.Rcas_0064"/>
<feature type="domain" description="YcxB-like C-terminal" evidence="2">
    <location>
        <begin position="116"/>
        <end position="163"/>
    </location>
</feature>
<dbReference type="InterPro" id="IPR025588">
    <property type="entry name" value="YcxB-like_C"/>
</dbReference>
<gene>
    <name evidence="3" type="ordered locus">Rcas_0064</name>
</gene>
<sequence>MTTGTQASTQSVTLRYTHTLDEQLHACRLYQRSTRKHLFYKFVAIVAIFSAVWIVFTVGVQPAALLLLALGLFTWFDPVPLLLVWSTFRSSPALRQPIETVVDRKGVHFRFGAERVSRSWERYQSFAESDRVFVLIHGRWAYSVVPKRAFADRKAIDEFRELLRANIRRSP</sequence>
<organism evidence="3 4">
    <name type="scientific">Roseiflexus castenholzii (strain DSM 13941 / HLO8)</name>
    <dbReference type="NCBI Taxonomy" id="383372"/>
    <lineage>
        <taxon>Bacteria</taxon>
        <taxon>Bacillati</taxon>
        <taxon>Chloroflexota</taxon>
        <taxon>Chloroflexia</taxon>
        <taxon>Chloroflexales</taxon>
        <taxon>Roseiflexineae</taxon>
        <taxon>Roseiflexaceae</taxon>
        <taxon>Roseiflexus</taxon>
    </lineage>
</organism>
<evidence type="ECO:0000313" key="3">
    <source>
        <dbReference type="EMBL" id="ABU56202.1"/>
    </source>
</evidence>
<dbReference type="RefSeq" id="WP_011997607.1">
    <property type="nucleotide sequence ID" value="NC_009767.1"/>
</dbReference>
<dbReference type="EMBL" id="CP000804">
    <property type="protein sequence ID" value="ABU56202.1"/>
    <property type="molecule type" value="Genomic_DNA"/>
</dbReference>
<evidence type="ECO:0000259" key="2">
    <source>
        <dbReference type="Pfam" id="PF14317"/>
    </source>
</evidence>
<evidence type="ECO:0000256" key="1">
    <source>
        <dbReference type="SAM" id="Phobius"/>
    </source>
</evidence>
<protein>
    <recommendedName>
        <fullName evidence="2">YcxB-like C-terminal domain-containing protein</fullName>
    </recommendedName>
</protein>
<dbReference type="OrthoDB" id="514127at2"/>
<evidence type="ECO:0000313" key="4">
    <source>
        <dbReference type="Proteomes" id="UP000000263"/>
    </source>
</evidence>
<dbReference type="AlphaFoldDB" id="A7NFI0"/>
<feature type="transmembrane region" description="Helical" evidence="1">
    <location>
        <begin position="64"/>
        <end position="85"/>
    </location>
</feature>
<dbReference type="Proteomes" id="UP000000263">
    <property type="component" value="Chromosome"/>
</dbReference>
<feature type="transmembrane region" description="Helical" evidence="1">
    <location>
        <begin position="38"/>
        <end position="58"/>
    </location>
</feature>
<accession>A7NFI0</accession>